<name>A0A117USI4_9SPHN</name>
<reference evidence="1 2" key="1">
    <citation type="submission" date="2015-10" db="EMBL/GenBank/DDBJ databases">
        <title>Draft genome sequence of Novosphingobium fuchskuhlense DSM 25065 isolated from a surface water sample of the southwest basin of Lake Grosse Fuchskuhle.</title>
        <authorList>
            <person name="Ruckert C."/>
            <person name="Winkler A."/>
            <person name="Glaeser J."/>
            <person name="Grossart H.-P."/>
            <person name="Kalinowski J."/>
            <person name="Glaeser S."/>
        </authorList>
    </citation>
    <scope>NUCLEOTIDE SEQUENCE [LARGE SCALE GENOMIC DNA]</scope>
    <source>
        <strain evidence="1 2">FNE08-7</strain>
    </source>
</reference>
<gene>
    <name evidence="1" type="ORF">AQZ52_14285</name>
</gene>
<keyword evidence="2" id="KW-1185">Reference proteome</keyword>
<dbReference type="AlphaFoldDB" id="A0A117USI4"/>
<dbReference type="GO" id="GO:0030638">
    <property type="term" value="P:polyketide metabolic process"/>
    <property type="evidence" value="ECO:0007669"/>
    <property type="project" value="InterPro"/>
</dbReference>
<organism evidence="1 2">
    <name type="scientific">Novosphingobium fuchskuhlense</name>
    <dbReference type="NCBI Taxonomy" id="1117702"/>
    <lineage>
        <taxon>Bacteria</taxon>
        <taxon>Pseudomonadati</taxon>
        <taxon>Pseudomonadota</taxon>
        <taxon>Alphaproteobacteria</taxon>
        <taxon>Sphingomonadales</taxon>
        <taxon>Sphingomonadaceae</taxon>
        <taxon>Novosphingobium</taxon>
    </lineage>
</organism>
<dbReference type="RefSeq" id="WP_067912385.1">
    <property type="nucleotide sequence ID" value="NZ_KQ954246.1"/>
</dbReference>
<accession>A0A117USI4</accession>
<dbReference type="PANTHER" id="PTHR38436">
    <property type="entry name" value="POLYKETIDE CYCLASE SNOAL-LIKE DOMAIN"/>
    <property type="match status" value="1"/>
</dbReference>
<dbReference type="STRING" id="1117702.AQZ52_14285"/>
<protein>
    <submittedName>
        <fullName evidence="1">Polyketide cyclase</fullName>
    </submittedName>
</protein>
<evidence type="ECO:0000313" key="1">
    <source>
        <dbReference type="EMBL" id="KUR70045.1"/>
    </source>
</evidence>
<dbReference type="EMBL" id="LLZS01000009">
    <property type="protein sequence ID" value="KUR70045.1"/>
    <property type="molecule type" value="Genomic_DNA"/>
</dbReference>
<dbReference type="Gene3D" id="3.10.450.50">
    <property type="match status" value="2"/>
</dbReference>
<sequence length="346" mass="38529">MSEKLLKSAIAPLQKALSAVDAKPARAMLKTVMDESVEIRMCHPFGDLVGPAAFFDHCLAPLLSAMPDLERRDMIVVGGTTPEGSDWIGCMGNFMGTLVAPFLDIPPTGRLAHMRYHEFFRIEHGRIVEMQAIWDIPELMMQAGAWPMAPQLGAYLCTPAPMSGDGLRVSGDGKAALDHVVAMLEDLCRHPANPDPKIMQLEKYWHPRFNWYGPAGIGTARGISGFRNWHQIPFLRAMPDRKLDAMGDLMSHWVSEGDYVCETGWPNMRLTLSHDGWMGIAPAGKEVLLRSLDFWRVEGGLIRENWVLVDLLDLYRQVGVDVLGRLREFNKARNLGIIAVPDGMDA</sequence>
<proteinExistence type="predicted"/>
<evidence type="ECO:0000313" key="2">
    <source>
        <dbReference type="Proteomes" id="UP000058012"/>
    </source>
</evidence>
<dbReference type="Pfam" id="PF07366">
    <property type="entry name" value="SnoaL"/>
    <property type="match status" value="2"/>
</dbReference>
<dbReference type="InterPro" id="IPR009959">
    <property type="entry name" value="Cyclase_SnoaL-like"/>
</dbReference>
<dbReference type="SUPFAM" id="SSF54427">
    <property type="entry name" value="NTF2-like"/>
    <property type="match status" value="2"/>
</dbReference>
<dbReference type="PANTHER" id="PTHR38436:SF1">
    <property type="entry name" value="ESTER CYCLASE"/>
    <property type="match status" value="1"/>
</dbReference>
<dbReference type="Proteomes" id="UP000058012">
    <property type="component" value="Unassembled WGS sequence"/>
</dbReference>
<dbReference type="OrthoDB" id="1948945at2"/>
<dbReference type="InterPro" id="IPR032710">
    <property type="entry name" value="NTF2-like_dom_sf"/>
</dbReference>
<comment type="caution">
    <text evidence="1">The sequence shown here is derived from an EMBL/GenBank/DDBJ whole genome shotgun (WGS) entry which is preliminary data.</text>
</comment>